<sequence>MKNKLAKFHLIALPTILAGIVGHFSSLTKFQRAYQIELPADWGFWLRFSTLSVLKKQLRFLQKHDHWDQAALKIYLKQIQPAFVKQVSVFQRLAESFEQTQQVGSEVYTQMYVGSQLKAKKKLRLVLRQLGAVVDDHGFLQLLGTHEFARNLVPHAVFYTAFRADVWQAYPGKAGLNRDALGQRLHLFRSWIDLQNIRYIRQNYTGSTDFAKLQKYATTAKIPLDLTTSAAFHNRSAQVFRYPQNMKVQISAANTAASSNFNNARMAEFIIDLDTRNFVSEWDAYCFESDGRVDSDPQHYSKKQLYQIANTESFNYGIPKGQQHDLPAKDHTHYYLDVKHPFDPQVRQLATQAFRSPQVVTIGGPYADLIKRLPDLVSWQKIPVSQRNAVYQEYLRFCAKTGSVPGYGGFLEQR</sequence>
<dbReference type="Proteomes" id="UP000190935">
    <property type="component" value="Chromosome I"/>
</dbReference>
<dbReference type="InterPro" id="IPR021462">
    <property type="entry name" value="DUF3114"/>
</dbReference>
<proteinExistence type="predicted"/>
<organism evidence="1 2">
    <name type="scientific">Ligilactobacillus acidipiscis</name>
    <dbReference type="NCBI Taxonomy" id="89059"/>
    <lineage>
        <taxon>Bacteria</taxon>
        <taxon>Bacillati</taxon>
        <taxon>Bacillota</taxon>
        <taxon>Bacilli</taxon>
        <taxon>Lactobacillales</taxon>
        <taxon>Lactobacillaceae</taxon>
        <taxon>Ligilactobacillus</taxon>
    </lineage>
</organism>
<accession>A0A1K1KMB2</accession>
<reference evidence="2" key="1">
    <citation type="submission" date="2016-11" db="EMBL/GenBank/DDBJ databases">
        <authorList>
            <person name="Papadimitriou K."/>
        </authorList>
    </citation>
    <scope>NUCLEOTIDE SEQUENCE [LARGE SCALE GENOMIC DNA]</scope>
    <source>
        <strain evidence="2">ACA-DC 1533</strain>
    </source>
</reference>
<dbReference type="EMBL" id="LT630287">
    <property type="protein sequence ID" value="SFV40037.1"/>
    <property type="molecule type" value="Genomic_DNA"/>
</dbReference>
<dbReference type="KEGG" id="laca:LAC1533_0617"/>
<gene>
    <name evidence="1" type="ORF">LAC1533_0617</name>
</gene>
<evidence type="ECO:0008006" key="3">
    <source>
        <dbReference type="Google" id="ProtNLM"/>
    </source>
</evidence>
<evidence type="ECO:0000313" key="2">
    <source>
        <dbReference type="Proteomes" id="UP000190935"/>
    </source>
</evidence>
<protein>
    <recommendedName>
        <fullName evidence="3">DUF3114 domain-containing protein</fullName>
    </recommendedName>
</protein>
<dbReference type="Pfam" id="PF11311">
    <property type="entry name" value="DUF3114"/>
    <property type="match status" value="1"/>
</dbReference>
<dbReference type="RefSeq" id="WP_079578800.1">
    <property type="nucleotide sequence ID" value="NZ_LT630287.1"/>
</dbReference>
<dbReference type="AlphaFoldDB" id="A0A1K1KMB2"/>
<name>A0A1K1KMB2_9LACO</name>
<dbReference type="GeneID" id="95348690"/>
<evidence type="ECO:0000313" key="1">
    <source>
        <dbReference type="EMBL" id="SFV40037.1"/>
    </source>
</evidence>